<protein>
    <submittedName>
        <fullName evidence="2">Lipase_3 domain-containing protein</fullName>
    </submittedName>
</protein>
<evidence type="ECO:0000313" key="1">
    <source>
        <dbReference type="Proteomes" id="UP000095286"/>
    </source>
</evidence>
<reference evidence="2" key="1">
    <citation type="submission" date="2016-11" db="UniProtKB">
        <authorList>
            <consortium name="WormBaseParasite"/>
        </authorList>
    </citation>
    <scope>IDENTIFICATION</scope>
    <source>
        <strain evidence="2">KR3021</strain>
    </source>
</reference>
<dbReference type="WBParaSite" id="RSKR_0000066400.1">
    <property type="protein sequence ID" value="RSKR_0000066400.1"/>
    <property type="gene ID" value="RSKR_0000066400"/>
</dbReference>
<evidence type="ECO:0000313" key="2">
    <source>
        <dbReference type="WBParaSite" id="RSKR_0000066400.1"/>
    </source>
</evidence>
<proteinExistence type="predicted"/>
<sequence>MICLLQLILVAAAISTANAGMVNACSDVKDCAKCADSHINIFAFKEHCRWCIDTKSCTGPLVCPASSAYASKDAFKCPTVAPLAKGKRYTTKLGRSLYSLVLASKHDKPEKCIKNSRPDVKISKFANVECDSSKNKCGGLTAVSKEAKALYLIFRGANTLDKQMFTEFIHSIASQFGAWQNFSYGTGVMSYFYTAFQRLFVEELMTDIKSLIKQYPDYRLWITGHGIGGSLASMTALYMTNKTMIPSEKIRLVTFGEPRGSNYLFAKSIEKHIQFRYRVVNRKDLVANTPAILDPEGNMLTNAANEKQPYHYRYAVHYDDNDQDFDICENSEDHKCRNLLGGDIADHFTYFGVKIEDYLKSGCKKDIFV</sequence>
<name>A0AC35THG2_9BILA</name>
<dbReference type="Proteomes" id="UP000095286">
    <property type="component" value="Unplaced"/>
</dbReference>
<accession>A0AC35THG2</accession>
<organism evidence="1 2">
    <name type="scientific">Rhabditophanes sp. KR3021</name>
    <dbReference type="NCBI Taxonomy" id="114890"/>
    <lineage>
        <taxon>Eukaryota</taxon>
        <taxon>Metazoa</taxon>
        <taxon>Ecdysozoa</taxon>
        <taxon>Nematoda</taxon>
        <taxon>Chromadorea</taxon>
        <taxon>Rhabditida</taxon>
        <taxon>Tylenchina</taxon>
        <taxon>Panagrolaimomorpha</taxon>
        <taxon>Strongyloidoidea</taxon>
        <taxon>Alloionematidae</taxon>
        <taxon>Rhabditophanes</taxon>
    </lineage>
</organism>